<dbReference type="OrthoDB" id="7354650at2"/>
<dbReference type="Proteomes" id="UP000186513">
    <property type="component" value="Unassembled WGS sequence"/>
</dbReference>
<evidence type="ECO:0000256" key="2">
    <source>
        <dbReference type="SAM" id="SignalP"/>
    </source>
</evidence>
<dbReference type="STRING" id="1121279.SAMN02745887_00195"/>
<evidence type="ECO:0000256" key="1">
    <source>
        <dbReference type="ARBA" id="ARBA00022729"/>
    </source>
</evidence>
<proteinExistence type="predicted"/>
<organism evidence="4 5">
    <name type="scientific">Chitinimonas taiwanensis DSM 18899</name>
    <dbReference type="NCBI Taxonomy" id="1121279"/>
    <lineage>
        <taxon>Bacteria</taxon>
        <taxon>Pseudomonadati</taxon>
        <taxon>Pseudomonadota</taxon>
        <taxon>Betaproteobacteria</taxon>
        <taxon>Neisseriales</taxon>
        <taxon>Chitinibacteraceae</taxon>
        <taxon>Chitinimonas</taxon>
    </lineage>
</organism>
<feature type="signal peptide" evidence="2">
    <location>
        <begin position="1"/>
        <end position="21"/>
    </location>
</feature>
<dbReference type="PANTHER" id="PTHR35936:SF25">
    <property type="entry name" value="ABC TRANSPORTER SUBSTRATE-BINDING PROTEIN"/>
    <property type="match status" value="1"/>
</dbReference>
<dbReference type="PANTHER" id="PTHR35936">
    <property type="entry name" value="MEMBRANE-BOUND LYTIC MUREIN TRANSGLYCOSYLASE F"/>
    <property type="match status" value="1"/>
</dbReference>
<evidence type="ECO:0000313" key="5">
    <source>
        <dbReference type="Proteomes" id="UP000186513"/>
    </source>
</evidence>
<reference evidence="4 5" key="1">
    <citation type="submission" date="2016-11" db="EMBL/GenBank/DDBJ databases">
        <authorList>
            <person name="Jaros S."/>
            <person name="Januszkiewicz K."/>
            <person name="Wedrychowicz H."/>
        </authorList>
    </citation>
    <scope>NUCLEOTIDE SEQUENCE [LARGE SCALE GENOMIC DNA]</scope>
    <source>
        <strain evidence="4 5">DSM 18899</strain>
    </source>
</reference>
<dbReference type="Gene3D" id="3.40.190.10">
    <property type="entry name" value="Periplasmic binding protein-like II"/>
    <property type="match status" value="2"/>
</dbReference>
<keyword evidence="1 2" id="KW-0732">Signal</keyword>
<name>A0A1K2H570_9NEIS</name>
<dbReference type="SUPFAM" id="SSF53850">
    <property type="entry name" value="Periplasmic binding protein-like II"/>
    <property type="match status" value="1"/>
</dbReference>
<keyword evidence="5" id="KW-1185">Reference proteome</keyword>
<gene>
    <name evidence="4" type="ORF">SAMN02745887_00195</name>
</gene>
<dbReference type="RefSeq" id="WP_072426744.1">
    <property type="nucleotide sequence ID" value="NZ_FPKR01000001.1"/>
</dbReference>
<protein>
    <submittedName>
        <fullName evidence="4">Polar amino acid transport system substrate-binding protein</fullName>
    </submittedName>
</protein>
<dbReference type="InterPro" id="IPR001638">
    <property type="entry name" value="Solute-binding_3/MltF_N"/>
</dbReference>
<feature type="domain" description="Solute-binding protein family 3/N-terminal" evidence="3">
    <location>
        <begin position="24"/>
        <end position="249"/>
    </location>
</feature>
<evidence type="ECO:0000313" key="4">
    <source>
        <dbReference type="EMBL" id="SFZ70400.1"/>
    </source>
</evidence>
<evidence type="ECO:0000259" key="3">
    <source>
        <dbReference type="SMART" id="SM00062"/>
    </source>
</evidence>
<dbReference type="EMBL" id="FPKR01000001">
    <property type="protein sequence ID" value="SFZ70400.1"/>
    <property type="molecule type" value="Genomic_DNA"/>
</dbReference>
<dbReference type="AlphaFoldDB" id="A0A1K2H570"/>
<dbReference type="SMART" id="SM00062">
    <property type="entry name" value="PBPb"/>
    <property type="match status" value="1"/>
</dbReference>
<feature type="chain" id="PRO_5012250402" evidence="2">
    <location>
        <begin position="22"/>
        <end position="268"/>
    </location>
</feature>
<dbReference type="Pfam" id="PF00497">
    <property type="entry name" value="SBP_bac_3"/>
    <property type="match status" value="1"/>
</dbReference>
<sequence length="268" mass="29913">MRLDRPVLASLLLLTAQHSLAVESLRCVGSPFPYIYSEDGGQLRGVAVEVLDALGKEAQFRCRFEIMPWKRAQALVNNGDADLLIGPYRTRERSAAMRFLSLPFYLDAMLLYARSTPPLPDWNGDFSSLAGRRIGVAAGWSLGERYEQAKSSLALDEANTLEQTFRKLMLDRVDLVASNQRNAMVVIQQLGLAGQVLALQPPLQQSGGYFALANKWRDHPLWTRMNAAQERMVRSGRVQAISAKHGLQFPGANHDWAAYLRQEMQPAS</sequence>
<accession>A0A1K2H570</accession>